<dbReference type="EMBL" id="HBUF01261146">
    <property type="protein sequence ID" value="CAG6682905.1"/>
    <property type="molecule type" value="Transcribed_RNA"/>
</dbReference>
<evidence type="ECO:0000313" key="1">
    <source>
        <dbReference type="EMBL" id="CAG6682894.1"/>
    </source>
</evidence>
<dbReference type="EMBL" id="HBUF01261147">
    <property type="protein sequence ID" value="CAG6682909.1"/>
    <property type="molecule type" value="Transcribed_RNA"/>
</dbReference>
<dbReference type="EMBL" id="HBUF01261151">
    <property type="protein sequence ID" value="CAG6682926.1"/>
    <property type="molecule type" value="Transcribed_RNA"/>
</dbReference>
<dbReference type="EMBL" id="HBUF01261153">
    <property type="protein sequence ID" value="CAG6682933.1"/>
    <property type="molecule type" value="Transcribed_RNA"/>
</dbReference>
<dbReference type="EMBL" id="HBUF01261149">
    <property type="protein sequence ID" value="CAG6682917.1"/>
    <property type="molecule type" value="Transcribed_RNA"/>
</dbReference>
<dbReference type="EMBL" id="HBUF01261155">
    <property type="protein sequence ID" value="CAG6682942.1"/>
    <property type="molecule type" value="Transcribed_RNA"/>
</dbReference>
<organism evidence="1">
    <name type="scientific">Cacopsylla melanoneura</name>
    <dbReference type="NCBI Taxonomy" id="428564"/>
    <lineage>
        <taxon>Eukaryota</taxon>
        <taxon>Metazoa</taxon>
        <taxon>Ecdysozoa</taxon>
        <taxon>Arthropoda</taxon>
        <taxon>Hexapoda</taxon>
        <taxon>Insecta</taxon>
        <taxon>Pterygota</taxon>
        <taxon>Neoptera</taxon>
        <taxon>Paraneoptera</taxon>
        <taxon>Hemiptera</taxon>
        <taxon>Sternorrhyncha</taxon>
        <taxon>Psylloidea</taxon>
        <taxon>Psyllidae</taxon>
        <taxon>Psyllinae</taxon>
        <taxon>Cacopsylla</taxon>
    </lineage>
</organism>
<dbReference type="EMBL" id="HBUF01261148">
    <property type="protein sequence ID" value="CAG6682913.1"/>
    <property type="molecule type" value="Transcribed_RNA"/>
</dbReference>
<name>A0A8D8X5S7_9HEMI</name>
<protein>
    <submittedName>
        <fullName evidence="1">Uncharacterized protein</fullName>
    </submittedName>
</protein>
<dbReference type="EMBL" id="HBUF01261150">
    <property type="protein sequence ID" value="CAG6682921.1"/>
    <property type="molecule type" value="Transcribed_RNA"/>
</dbReference>
<dbReference type="EMBL" id="HBUF01261144">
    <property type="protein sequence ID" value="CAG6682899.1"/>
    <property type="molecule type" value="Transcribed_RNA"/>
</dbReference>
<dbReference type="EMBL" id="HBUF01261143">
    <property type="protein sequence ID" value="CAG6682894.1"/>
    <property type="molecule type" value="Transcribed_RNA"/>
</dbReference>
<dbReference type="EMBL" id="HBUF01261156">
    <property type="protein sequence ID" value="CAG6682946.1"/>
    <property type="molecule type" value="Transcribed_RNA"/>
</dbReference>
<accession>A0A8D8X5S7</accession>
<reference evidence="1" key="1">
    <citation type="submission" date="2021-05" db="EMBL/GenBank/DDBJ databases">
        <authorList>
            <person name="Alioto T."/>
            <person name="Alioto T."/>
            <person name="Gomez Garrido J."/>
        </authorList>
    </citation>
    <scope>NUCLEOTIDE SEQUENCE</scope>
</reference>
<proteinExistence type="predicted"/>
<sequence length="102" mass="11656">MLTDELLQFGECFNPSLSPVDVSLVLFFPLLEHSVCVELSGIVHFFHIRCRGRGHSNPAKGRYTLADCTQMIEERRGSVLLSQRLDGRDFVRCWLQEAHLIP</sequence>
<dbReference type="AlphaFoldDB" id="A0A8D8X5S7"/>
<dbReference type="EMBL" id="HBUF01261154">
    <property type="protein sequence ID" value="CAG6682938.1"/>
    <property type="molecule type" value="Transcribed_RNA"/>
</dbReference>